<evidence type="ECO:0000313" key="2">
    <source>
        <dbReference type="EMBL" id="KIN93499.1"/>
    </source>
</evidence>
<evidence type="ECO:0000256" key="1">
    <source>
        <dbReference type="SAM" id="MobiDB-lite"/>
    </source>
</evidence>
<protein>
    <submittedName>
        <fullName evidence="2">Uncharacterized protein</fullName>
    </submittedName>
</protein>
<dbReference type="AlphaFoldDB" id="A0A0C3MX65"/>
<organism evidence="2 3">
    <name type="scientific">Pisolithus tinctorius Marx 270</name>
    <dbReference type="NCBI Taxonomy" id="870435"/>
    <lineage>
        <taxon>Eukaryota</taxon>
        <taxon>Fungi</taxon>
        <taxon>Dikarya</taxon>
        <taxon>Basidiomycota</taxon>
        <taxon>Agaricomycotina</taxon>
        <taxon>Agaricomycetes</taxon>
        <taxon>Agaricomycetidae</taxon>
        <taxon>Boletales</taxon>
        <taxon>Sclerodermatineae</taxon>
        <taxon>Pisolithaceae</taxon>
        <taxon>Pisolithus</taxon>
    </lineage>
</organism>
<reference evidence="2 3" key="1">
    <citation type="submission" date="2014-04" db="EMBL/GenBank/DDBJ databases">
        <authorList>
            <consortium name="DOE Joint Genome Institute"/>
            <person name="Kuo A."/>
            <person name="Kohler A."/>
            <person name="Costa M.D."/>
            <person name="Nagy L.G."/>
            <person name="Floudas D."/>
            <person name="Copeland A."/>
            <person name="Barry K.W."/>
            <person name="Cichocki N."/>
            <person name="Veneault-Fourrey C."/>
            <person name="LaButti K."/>
            <person name="Lindquist E.A."/>
            <person name="Lipzen A."/>
            <person name="Lundell T."/>
            <person name="Morin E."/>
            <person name="Murat C."/>
            <person name="Sun H."/>
            <person name="Tunlid A."/>
            <person name="Henrissat B."/>
            <person name="Grigoriev I.V."/>
            <person name="Hibbett D.S."/>
            <person name="Martin F."/>
            <person name="Nordberg H.P."/>
            <person name="Cantor M.N."/>
            <person name="Hua S.X."/>
        </authorList>
    </citation>
    <scope>NUCLEOTIDE SEQUENCE [LARGE SCALE GENOMIC DNA]</scope>
    <source>
        <strain evidence="2 3">Marx 270</strain>
    </source>
</reference>
<proteinExistence type="predicted"/>
<name>A0A0C3MX65_PISTI</name>
<feature type="region of interest" description="Disordered" evidence="1">
    <location>
        <begin position="1"/>
        <end position="39"/>
    </location>
</feature>
<keyword evidence="3" id="KW-1185">Reference proteome</keyword>
<accession>A0A0C3MX65</accession>
<dbReference type="EMBL" id="KN832162">
    <property type="protein sequence ID" value="KIN93499.1"/>
    <property type="molecule type" value="Genomic_DNA"/>
</dbReference>
<sequence length="83" mass="9100">MSPRSLAPRYISGGRNTSRHHRPGSFCSSSPVNSSSERHQMCGLDDTNQLCSALLTAWRHCAADTNGFIEDHPSRPWAGFGKV</sequence>
<dbReference type="InParanoid" id="A0A0C3MX65"/>
<reference evidence="3" key="2">
    <citation type="submission" date="2015-01" db="EMBL/GenBank/DDBJ databases">
        <title>Evolutionary Origins and Diversification of the Mycorrhizal Mutualists.</title>
        <authorList>
            <consortium name="DOE Joint Genome Institute"/>
            <consortium name="Mycorrhizal Genomics Consortium"/>
            <person name="Kohler A."/>
            <person name="Kuo A."/>
            <person name="Nagy L.G."/>
            <person name="Floudas D."/>
            <person name="Copeland A."/>
            <person name="Barry K.W."/>
            <person name="Cichocki N."/>
            <person name="Veneault-Fourrey C."/>
            <person name="LaButti K."/>
            <person name="Lindquist E.A."/>
            <person name="Lipzen A."/>
            <person name="Lundell T."/>
            <person name="Morin E."/>
            <person name="Murat C."/>
            <person name="Riley R."/>
            <person name="Ohm R."/>
            <person name="Sun H."/>
            <person name="Tunlid A."/>
            <person name="Henrissat B."/>
            <person name="Grigoriev I.V."/>
            <person name="Hibbett D.S."/>
            <person name="Martin F."/>
        </authorList>
    </citation>
    <scope>NUCLEOTIDE SEQUENCE [LARGE SCALE GENOMIC DNA]</scope>
    <source>
        <strain evidence="3">Marx 270</strain>
    </source>
</reference>
<feature type="compositionally biased region" description="Low complexity" evidence="1">
    <location>
        <begin position="25"/>
        <end position="35"/>
    </location>
</feature>
<dbReference type="HOGENOM" id="CLU_2543480_0_0_1"/>
<gene>
    <name evidence="2" type="ORF">M404DRAFT_36053</name>
</gene>
<dbReference type="Proteomes" id="UP000054217">
    <property type="component" value="Unassembled WGS sequence"/>
</dbReference>
<evidence type="ECO:0000313" key="3">
    <source>
        <dbReference type="Proteomes" id="UP000054217"/>
    </source>
</evidence>